<dbReference type="GO" id="GO:0015280">
    <property type="term" value="F:ligand-gated sodium channel activity"/>
    <property type="evidence" value="ECO:0007669"/>
    <property type="project" value="TreeGrafter"/>
</dbReference>
<keyword evidence="9 11" id="KW-0739">Sodium transport</keyword>
<dbReference type="EMBL" id="REGN01007298">
    <property type="protein sequence ID" value="RNA06734.1"/>
    <property type="molecule type" value="Genomic_DNA"/>
</dbReference>
<keyword evidence="14" id="KW-1185">Reference proteome</keyword>
<evidence type="ECO:0000256" key="7">
    <source>
        <dbReference type="ARBA" id="ARBA00023065"/>
    </source>
</evidence>
<evidence type="ECO:0000256" key="12">
    <source>
        <dbReference type="SAM" id="MobiDB-lite"/>
    </source>
</evidence>
<keyword evidence="7 11" id="KW-0406">Ion transport</keyword>
<dbReference type="AlphaFoldDB" id="A0A3M7Q6C2"/>
<dbReference type="PANTHER" id="PTHR11690">
    <property type="entry name" value="AMILORIDE-SENSITIVE SODIUM CHANNEL-RELATED"/>
    <property type="match status" value="1"/>
</dbReference>
<evidence type="ECO:0000256" key="3">
    <source>
        <dbReference type="ARBA" id="ARBA00022461"/>
    </source>
</evidence>
<dbReference type="Gene3D" id="1.10.287.770">
    <property type="entry name" value="YojJ-like"/>
    <property type="match status" value="1"/>
</dbReference>
<evidence type="ECO:0000256" key="4">
    <source>
        <dbReference type="ARBA" id="ARBA00022692"/>
    </source>
</evidence>
<evidence type="ECO:0000256" key="2">
    <source>
        <dbReference type="ARBA" id="ARBA00022448"/>
    </source>
</evidence>
<keyword evidence="3 11" id="KW-0894">Sodium channel</keyword>
<evidence type="ECO:0000256" key="1">
    <source>
        <dbReference type="ARBA" id="ARBA00004141"/>
    </source>
</evidence>
<dbReference type="Proteomes" id="UP000276133">
    <property type="component" value="Unassembled WGS sequence"/>
</dbReference>
<feature type="region of interest" description="Disordered" evidence="12">
    <location>
        <begin position="506"/>
        <end position="545"/>
    </location>
</feature>
<accession>A0A3M7Q6C2</accession>
<feature type="compositionally biased region" description="Basic and acidic residues" evidence="12">
    <location>
        <begin position="510"/>
        <end position="541"/>
    </location>
</feature>
<dbReference type="PANTHER" id="PTHR11690:SF1">
    <property type="entry name" value="DEGENERIN LIKE"/>
    <property type="match status" value="1"/>
</dbReference>
<comment type="similarity">
    <text evidence="11">Belongs to the amiloride-sensitive sodium channel (TC 1.A.6) family.</text>
</comment>
<keyword evidence="10 11" id="KW-0407">Ion channel</keyword>
<organism evidence="13 14">
    <name type="scientific">Brachionus plicatilis</name>
    <name type="common">Marine rotifer</name>
    <name type="synonym">Brachionus muelleri</name>
    <dbReference type="NCBI Taxonomy" id="10195"/>
    <lineage>
        <taxon>Eukaryota</taxon>
        <taxon>Metazoa</taxon>
        <taxon>Spiralia</taxon>
        <taxon>Gnathifera</taxon>
        <taxon>Rotifera</taxon>
        <taxon>Eurotatoria</taxon>
        <taxon>Monogononta</taxon>
        <taxon>Pseudotrocha</taxon>
        <taxon>Ploima</taxon>
        <taxon>Brachionidae</taxon>
        <taxon>Brachionus</taxon>
    </lineage>
</organism>
<sequence length="570" mass="64891">MSILVPIEDKKPFDALKVEELERILGSGLGSRYLVSDNDELEEVSEEAFNGWIEEVTSSQGSKKVHLIDLIIRLGTLTASNVNRIANERMASVQFPTVSFCNKNPFNFRKKSENSTNAKNFMIEVKKKALENLDENRTLFDIIEKINFDLNNKILEYIDRTHKHSFNIDEMLLNCQFNRFACTKDDFEYFSLAEFGNCYKFNSGKNSSRAKILDTKTPGKKNGLRLELFTGTLDQDLDLVRSSGIHLFIHNHSAVIFSEYDSINLSNGFEADIVVSQEHSYKLSKPYNNCIKDPASIDSFQSDLYRKSIELYGRYQQKTCLIMCYHEYIKMECGCYFSDALGVSSNSSCNTTMISCSKNAYENFQNSAKSLECFDLCPNECETVSYNFKISQSNFPSPFYADLILSQQNYSENLRSFTGFEMIKQSVLAVNIYHDDISLTLISEIPAKDFFQLVSDIGGILGICVGMSALSFLEIFDLAFKIFLFFLAKDNRKKLDSFLEYQNEGTEPFADQHPDKKEVDSEKSDNKEKEERQEELADETKPVGPVAFDQDALVKLCASQGKRKGVDSIE</sequence>
<evidence type="ECO:0000256" key="11">
    <source>
        <dbReference type="RuleBase" id="RU000679"/>
    </source>
</evidence>
<comment type="caution">
    <text evidence="13">The sequence shown here is derived from an EMBL/GenBank/DDBJ whole genome shotgun (WGS) entry which is preliminary data.</text>
</comment>
<keyword evidence="6" id="KW-0915">Sodium</keyword>
<dbReference type="InterPro" id="IPR001873">
    <property type="entry name" value="ENaC"/>
</dbReference>
<evidence type="ECO:0000256" key="6">
    <source>
        <dbReference type="ARBA" id="ARBA00023053"/>
    </source>
</evidence>
<keyword evidence="4 11" id="KW-0812">Transmembrane</keyword>
<keyword evidence="2 11" id="KW-0813">Transport</keyword>
<dbReference type="GO" id="GO:0005886">
    <property type="term" value="C:plasma membrane"/>
    <property type="evidence" value="ECO:0007669"/>
    <property type="project" value="TreeGrafter"/>
</dbReference>
<keyword evidence="8" id="KW-0472">Membrane</keyword>
<comment type="subcellular location">
    <subcellularLocation>
        <location evidence="1">Membrane</location>
        <topology evidence="1">Multi-pass membrane protein</topology>
    </subcellularLocation>
</comment>
<reference evidence="13 14" key="1">
    <citation type="journal article" date="2018" name="Sci. Rep.">
        <title>Genomic signatures of local adaptation to the degree of environmental predictability in rotifers.</title>
        <authorList>
            <person name="Franch-Gras L."/>
            <person name="Hahn C."/>
            <person name="Garcia-Roger E.M."/>
            <person name="Carmona M.J."/>
            <person name="Serra M."/>
            <person name="Gomez A."/>
        </authorList>
    </citation>
    <scope>NUCLEOTIDE SEQUENCE [LARGE SCALE GENOMIC DNA]</scope>
    <source>
        <strain evidence="13">HYR1</strain>
    </source>
</reference>
<evidence type="ECO:0000256" key="10">
    <source>
        <dbReference type="ARBA" id="ARBA00023303"/>
    </source>
</evidence>
<protein>
    <submittedName>
        <fullName evidence="13">Amiloride-sensitive sodium channel subunit</fullName>
    </submittedName>
</protein>
<evidence type="ECO:0000256" key="9">
    <source>
        <dbReference type="ARBA" id="ARBA00023201"/>
    </source>
</evidence>
<gene>
    <name evidence="13" type="ORF">BpHYR1_023438</name>
</gene>
<dbReference type="Pfam" id="PF00858">
    <property type="entry name" value="ASC"/>
    <property type="match status" value="1"/>
</dbReference>
<name>A0A3M7Q6C2_BRAPC</name>
<evidence type="ECO:0000256" key="8">
    <source>
        <dbReference type="ARBA" id="ARBA00023136"/>
    </source>
</evidence>
<proteinExistence type="inferred from homology"/>
<evidence type="ECO:0000313" key="13">
    <source>
        <dbReference type="EMBL" id="RNA06734.1"/>
    </source>
</evidence>
<dbReference type="Gene3D" id="2.60.470.10">
    <property type="entry name" value="Acid-sensing ion channels like domains"/>
    <property type="match status" value="1"/>
</dbReference>
<evidence type="ECO:0000313" key="14">
    <source>
        <dbReference type="Proteomes" id="UP000276133"/>
    </source>
</evidence>
<dbReference type="PRINTS" id="PR01078">
    <property type="entry name" value="AMINACHANNEL"/>
</dbReference>
<evidence type="ECO:0000256" key="5">
    <source>
        <dbReference type="ARBA" id="ARBA00022989"/>
    </source>
</evidence>
<keyword evidence="5" id="KW-1133">Transmembrane helix</keyword>
<dbReference type="OrthoDB" id="6502088at2759"/>